<gene>
    <name evidence="2" type="ORF">SAMN05444858_11622</name>
</gene>
<feature type="transmembrane region" description="Helical" evidence="1">
    <location>
        <begin position="133"/>
        <end position="158"/>
    </location>
</feature>
<protein>
    <submittedName>
        <fullName evidence="2">Uncharacterized protein</fullName>
    </submittedName>
</protein>
<name>A0A1N7DCB6_9ACTN</name>
<dbReference type="RefSeq" id="WP_139338082.1">
    <property type="nucleotide sequence ID" value="NZ_FTNF01000016.1"/>
</dbReference>
<feature type="transmembrane region" description="Helical" evidence="1">
    <location>
        <begin position="178"/>
        <end position="195"/>
    </location>
</feature>
<organism evidence="2 3">
    <name type="scientific">Micromonospora avicenniae</name>
    <dbReference type="NCBI Taxonomy" id="1198245"/>
    <lineage>
        <taxon>Bacteria</taxon>
        <taxon>Bacillati</taxon>
        <taxon>Actinomycetota</taxon>
        <taxon>Actinomycetes</taxon>
        <taxon>Micromonosporales</taxon>
        <taxon>Micromonosporaceae</taxon>
        <taxon>Micromonospora</taxon>
    </lineage>
</organism>
<reference evidence="2 3" key="1">
    <citation type="submission" date="2017-01" db="EMBL/GenBank/DDBJ databases">
        <authorList>
            <person name="Mah S.A."/>
            <person name="Swanson W.J."/>
            <person name="Moy G.W."/>
            <person name="Vacquier V.D."/>
        </authorList>
    </citation>
    <scope>NUCLEOTIDE SEQUENCE [LARGE SCALE GENOMIC DNA]</scope>
    <source>
        <strain evidence="2 3">DSM 45758</strain>
    </source>
</reference>
<evidence type="ECO:0000313" key="2">
    <source>
        <dbReference type="EMBL" id="SIR73483.1"/>
    </source>
</evidence>
<accession>A0A1N7DCB6</accession>
<evidence type="ECO:0000256" key="1">
    <source>
        <dbReference type="SAM" id="Phobius"/>
    </source>
</evidence>
<sequence length="197" mass="20970">MSVQSHPRSTAMEENSRARRLTALTGRSLAYGALLPLMALAALPTVLFGRAGTALSWWRALRTRVLAAPPVEVRRRAGWLPVAGHGLLSLLLGAAALPPLGVQLLMVLRGILYGLVVPGPYDHAWGGPTLAGAWVVHFLVGIPTSAAGLALLLAIAALHQRLTAALDGQRLRPWVRPVALLICAAMGLFFVAWLHQI</sequence>
<evidence type="ECO:0000313" key="3">
    <source>
        <dbReference type="Proteomes" id="UP000186004"/>
    </source>
</evidence>
<feature type="transmembrane region" description="Helical" evidence="1">
    <location>
        <begin position="104"/>
        <end position="121"/>
    </location>
</feature>
<dbReference type="OrthoDB" id="4338017at2"/>
<keyword evidence="1" id="KW-0472">Membrane</keyword>
<dbReference type="AlphaFoldDB" id="A0A1N7DCB6"/>
<dbReference type="STRING" id="1198245.SAMN05444858_11622"/>
<feature type="transmembrane region" description="Helical" evidence="1">
    <location>
        <begin position="29"/>
        <end position="58"/>
    </location>
</feature>
<dbReference type="Proteomes" id="UP000186004">
    <property type="component" value="Unassembled WGS sequence"/>
</dbReference>
<keyword evidence="1" id="KW-1133">Transmembrane helix</keyword>
<keyword evidence="1" id="KW-0812">Transmembrane</keyword>
<dbReference type="EMBL" id="FTNF01000016">
    <property type="protein sequence ID" value="SIR73483.1"/>
    <property type="molecule type" value="Genomic_DNA"/>
</dbReference>
<proteinExistence type="predicted"/>
<keyword evidence="3" id="KW-1185">Reference proteome</keyword>